<evidence type="ECO:0000313" key="3">
    <source>
        <dbReference type="Proteomes" id="UP000735302"/>
    </source>
</evidence>
<dbReference type="CDD" id="cd02440">
    <property type="entry name" value="AdoMet_MTases"/>
    <property type="match status" value="1"/>
</dbReference>
<dbReference type="InterPro" id="IPR029063">
    <property type="entry name" value="SAM-dependent_MTases_sf"/>
</dbReference>
<dbReference type="AlphaFoldDB" id="A0AAV4B409"/>
<dbReference type="Pfam" id="PF08241">
    <property type="entry name" value="Methyltransf_11"/>
    <property type="match status" value="1"/>
</dbReference>
<dbReference type="Proteomes" id="UP000735302">
    <property type="component" value="Unassembled WGS sequence"/>
</dbReference>
<sequence>MSQQRIKDVREAENFLQFFHKPGLGYTNCVLEYNKESTVKGYKDSSTVLSYESPGFIANMLAGLITDMENAKILDLCAGTGYVGEALHKRGFRNLDAHDGAQAMVDHCKKTGVYQNFFKCFVGDGNTLPMKDNTYDGIGCSGATVENHLPSSAQIEIARVIKHGGFFVNSYRANLYETEVEYATEWRELAEKLEKEGTWMLYGRFFFRKYNKMSQGQMDVYQKL</sequence>
<proteinExistence type="predicted"/>
<dbReference type="InterPro" id="IPR013216">
    <property type="entry name" value="Methyltransf_11"/>
</dbReference>
<dbReference type="GO" id="GO:0008757">
    <property type="term" value="F:S-adenosylmethionine-dependent methyltransferase activity"/>
    <property type="evidence" value="ECO:0007669"/>
    <property type="project" value="InterPro"/>
</dbReference>
<gene>
    <name evidence="2" type="ORF">PoB_004076200</name>
</gene>
<evidence type="ECO:0000259" key="1">
    <source>
        <dbReference type="Pfam" id="PF08241"/>
    </source>
</evidence>
<protein>
    <submittedName>
        <fullName evidence="2">Williams-Beuren syndrome chromosomal region 27 protein</fullName>
    </submittedName>
</protein>
<dbReference type="Gene3D" id="3.40.50.150">
    <property type="entry name" value="Vaccinia Virus protein VP39"/>
    <property type="match status" value="1"/>
</dbReference>
<keyword evidence="3" id="KW-1185">Reference proteome</keyword>
<name>A0AAV4B409_9GAST</name>
<dbReference type="SUPFAM" id="SSF53335">
    <property type="entry name" value="S-adenosyl-L-methionine-dependent methyltransferases"/>
    <property type="match status" value="1"/>
</dbReference>
<evidence type="ECO:0000313" key="2">
    <source>
        <dbReference type="EMBL" id="GFO14257.1"/>
    </source>
</evidence>
<organism evidence="2 3">
    <name type="scientific">Plakobranchus ocellatus</name>
    <dbReference type="NCBI Taxonomy" id="259542"/>
    <lineage>
        <taxon>Eukaryota</taxon>
        <taxon>Metazoa</taxon>
        <taxon>Spiralia</taxon>
        <taxon>Lophotrochozoa</taxon>
        <taxon>Mollusca</taxon>
        <taxon>Gastropoda</taxon>
        <taxon>Heterobranchia</taxon>
        <taxon>Euthyneura</taxon>
        <taxon>Panpulmonata</taxon>
        <taxon>Sacoglossa</taxon>
        <taxon>Placobranchoidea</taxon>
        <taxon>Plakobranchidae</taxon>
        <taxon>Plakobranchus</taxon>
    </lineage>
</organism>
<dbReference type="EMBL" id="BLXT01004553">
    <property type="protein sequence ID" value="GFO14257.1"/>
    <property type="molecule type" value="Genomic_DNA"/>
</dbReference>
<comment type="caution">
    <text evidence="2">The sequence shown here is derived from an EMBL/GenBank/DDBJ whole genome shotgun (WGS) entry which is preliminary data.</text>
</comment>
<accession>A0AAV4B409</accession>
<reference evidence="2 3" key="1">
    <citation type="journal article" date="2021" name="Elife">
        <title>Chloroplast acquisition without the gene transfer in kleptoplastic sea slugs, Plakobranchus ocellatus.</title>
        <authorList>
            <person name="Maeda T."/>
            <person name="Takahashi S."/>
            <person name="Yoshida T."/>
            <person name="Shimamura S."/>
            <person name="Takaki Y."/>
            <person name="Nagai Y."/>
            <person name="Toyoda A."/>
            <person name="Suzuki Y."/>
            <person name="Arimoto A."/>
            <person name="Ishii H."/>
            <person name="Satoh N."/>
            <person name="Nishiyama T."/>
            <person name="Hasebe M."/>
            <person name="Maruyama T."/>
            <person name="Minagawa J."/>
            <person name="Obokata J."/>
            <person name="Shigenobu S."/>
        </authorList>
    </citation>
    <scope>NUCLEOTIDE SEQUENCE [LARGE SCALE GENOMIC DNA]</scope>
</reference>
<feature type="domain" description="Methyltransferase type 11" evidence="1">
    <location>
        <begin position="74"/>
        <end position="168"/>
    </location>
</feature>